<dbReference type="InterPro" id="IPR014729">
    <property type="entry name" value="Rossmann-like_a/b/a_fold"/>
</dbReference>
<dbReference type="PRINTS" id="PR01438">
    <property type="entry name" value="UNVRSLSTRESS"/>
</dbReference>
<organism evidence="3 4">
    <name type="scientific">Candidatus Schekmanbacteria bacterium RIFCSPLOWO2_12_FULL_38_15</name>
    <dbReference type="NCBI Taxonomy" id="1817883"/>
    <lineage>
        <taxon>Bacteria</taxon>
        <taxon>Candidatus Schekmaniibacteriota</taxon>
    </lineage>
</organism>
<dbReference type="EMBL" id="MGDI01000011">
    <property type="protein sequence ID" value="OGL54576.1"/>
    <property type="molecule type" value="Genomic_DNA"/>
</dbReference>
<accession>A0A1F7SLB1</accession>
<dbReference type="CDD" id="cd00293">
    <property type="entry name" value="USP-like"/>
    <property type="match status" value="2"/>
</dbReference>
<dbReference type="Pfam" id="PF00582">
    <property type="entry name" value="Usp"/>
    <property type="match status" value="2"/>
</dbReference>
<dbReference type="PANTHER" id="PTHR46268">
    <property type="entry name" value="STRESS RESPONSE PROTEIN NHAX"/>
    <property type="match status" value="1"/>
</dbReference>
<dbReference type="SUPFAM" id="SSF52402">
    <property type="entry name" value="Adenine nucleotide alpha hydrolases-like"/>
    <property type="match status" value="2"/>
</dbReference>
<reference evidence="3 4" key="1">
    <citation type="journal article" date="2016" name="Nat. Commun.">
        <title>Thousands of microbial genomes shed light on interconnected biogeochemical processes in an aquifer system.</title>
        <authorList>
            <person name="Anantharaman K."/>
            <person name="Brown C.T."/>
            <person name="Hug L.A."/>
            <person name="Sharon I."/>
            <person name="Castelle C.J."/>
            <person name="Probst A.J."/>
            <person name="Thomas B.C."/>
            <person name="Singh A."/>
            <person name="Wilkins M.J."/>
            <person name="Karaoz U."/>
            <person name="Brodie E.L."/>
            <person name="Williams K.H."/>
            <person name="Hubbard S.S."/>
            <person name="Banfield J.F."/>
        </authorList>
    </citation>
    <scope>NUCLEOTIDE SEQUENCE [LARGE SCALE GENOMIC DNA]</scope>
</reference>
<dbReference type="InterPro" id="IPR006015">
    <property type="entry name" value="Universal_stress_UspA"/>
</dbReference>
<feature type="domain" description="UspA" evidence="2">
    <location>
        <begin position="156"/>
        <end position="297"/>
    </location>
</feature>
<evidence type="ECO:0000259" key="2">
    <source>
        <dbReference type="Pfam" id="PF00582"/>
    </source>
</evidence>
<evidence type="ECO:0000256" key="1">
    <source>
        <dbReference type="ARBA" id="ARBA00008791"/>
    </source>
</evidence>
<gene>
    <name evidence="3" type="ORF">A3G31_10510</name>
</gene>
<comment type="caution">
    <text evidence="3">The sequence shown here is derived from an EMBL/GenBank/DDBJ whole genome shotgun (WGS) entry which is preliminary data.</text>
</comment>
<name>A0A1F7SLB1_9BACT</name>
<evidence type="ECO:0000313" key="3">
    <source>
        <dbReference type="EMBL" id="OGL54576.1"/>
    </source>
</evidence>
<dbReference type="AlphaFoldDB" id="A0A1F7SLB1"/>
<dbReference type="PANTHER" id="PTHR46268:SF6">
    <property type="entry name" value="UNIVERSAL STRESS PROTEIN UP12"/>
    <property type="match status" value="1"/>
</dbReference>
<feature type="domain" description="UspA" evidence="2">
    <location>
        <begin position="4"/>
        <end position="144"/>
    </location>
</feature>
<comment type="similarity">
    <text evidence="1">Belongs to the universal stress protein A family.</text>
</comment>
<proteinExistence type="inferred from homology"/>
<dbReference type="InterPro" id="IPR006016">
    <property type="entry name" value="UspA"/>
</dbReference>
<dbReference type="Gene3D" id="3.40.50.620">
    <property type="entry name" value="HUPs"/>
    <property type="match status" value="2"/>
</dbReference>
<sequence length="297" mass="33257">MKNIERIVVPVDFSSGCINAFNLALSLAKKNGSKIYILHIVSEPQVIDPLYASDFYSNVSFDDIRSELEKEIRNTYIKGNEGTNIEIRVLKGYPVSGIIEFSKDVKADLIVMATHARKGLSHAVIGSVAEKVLRTSPCPVLTVKLSHEIKPDKFDIKKILVPVDLSEHSEKAFELAVDFASLFNANIDVLNVIQPISFYPYYYSDFFSKEGIIKRMEEEIKVRLGLLIEEKGKGFKNITHQVRVGEPFHEILEKENSIKADLIIMGTHGRTGISHALIGSVAERLIRLAKCPVMTVK</sequence>
<dbReference type="STRING" id="1817883.A3G31_10510"/>
<evidence type="ECO:0000313" key="4">
    <source>
        <dbReference type="Proteomes" id="UP000178082"/>
    </source>
</evidence>
<protein>
    <recommendedName>
        <fullName evidence="2">UspA domain-containing protein</fullName>
    </recommendedName>
</protein>
<dbReference type="Proteomes" id="UP000178082">
    <property type="component" value="Unassembled WGS sequence"/>
</dbReference>